<keyword evidence="3" id="KW-1185">Reference proteome</keyword>
<evidence type="ECO:0008006" key="4">
    <source>
        <dbReference type="Google" id="ProtNLM"/>
    </source>
</evidence>
<dbReference type="RefSeq" id="XP_066828943.1">
    <property type="nucleotide sequence ID" value="XM_066971957.1"/>
</dbReference>
<name>A0ABP0ZI10_9ASCO</name>
<feature type="region of interest" description="Disordered" evidence="1">
    <location>
        <begin position="19"/>
        <end position="80"/>
    </location>
</feature>
<dbReference type="Gene3D" id="2.130.10.10">
    <property type="entry name" value="YVTN repeat-like/Quinoprotein amine dehydrogenase"/>
    <property type="match status" value="1"/>
</dbReference>
<evidence type="ECO:0000256" key="1">
    <source>
        <dbReference type="SAM" id="MobiDB-lite"/>
    </source>
</evidence>
<proteinExistence type="predicted"/>
<dbReference type="Proteomes" id="UP001497383">
    <property type="component" value="Chromosome 2"/>
</dbReference>
<dbReference type="InterPro" id="IPR015943">
    <property type="entry name" value="WD40/YVTN_repeat-like_dom_sf"/>
</dbReference>
<evidence type="ECO:0000313" key="3">
    <source>
        <dbReference type="Proteomes" id="UP001497383"/>
    </source>
</evidence>
<gene>
    <name evidence="2" type="ORF">LODBEIA_P20050</name>
</gene>
<organism evidence="2 3">
    <name type="scientific">Lodderomyces beijingensis</name>
    <dbReference type="NCBI Taxonomy" id="1775926"/>
    <lineage>
        <taxon>Eukaryota</taxon>
        <taxon>Fungi</taxon>
        <taxon>Dikarya</taxon>
        <taxon>Ascomycota</taxon>
        <taxon>Saccharomycotina</taxon>
        <taxon>Pichiomycetes</taxon>
        <taxon>Debaryomycetaceae</taxon>
        <taxon>Candida/Lodderomyces clade</taxon>
        <taxon>Lodderomyces</taxon>
    </lineage>
</organism>
<evidence type="ECO:0000313" key="2">
    <source>
        <dbReference type="EMBL" id="CAK9437627.1"/>
    </source>
</evidence>
<dbReference type="EMBL" id="OZ022406">
    <property type="protein sequence ID" value="CAK9437627.1"/>
    <property type="molecule type" value="Genomic_DNA"/>
</dbReference>
<dbReference type="SUPFAM" id="SSF50978">
    <property type="entry name" value="WD40 repeat-like"/>
    <property type="match status" value="1"/>
</dbReference>
<dbReference type="InterPro" id="IPR036322">
    <property type="entry name" value="WD40_repeat_dom_sf"/>
</dbReference>
<feature type="compositionally biased region" description="Low complexity" evidence="1">
    <location>
        <begin position="58"/>
        <end position="67"/>
    </location>
</feature>
<dbReference type="GeneID" id="92207201"/>
<accession>A0ABP0ZI10</accession>
<feature type="compositionally biased region" description="Polar residues" evidence="1">
    <location>
        <begin position="27"/>
        <end position="36"/>
    </location>
</feature>
<protein>
    <recommendedName>
        <fullName evidence="4">DNA damage-binding protein CMR1</fullName>
    </recommendedName>
</protein>
<reference evidence="2 3" key="1">
    <citation type="submission" date="2024-03" db="EMBL/GenBank/DDBJ databases">
        <authorList>
            <person name="Brejova B."/>
        </authorList>
    </citation>
    <scope>NUCLEOTIDE SEQUENCE [LARGE SCALE GENOMIC DNA]</scope>
    <source>
        <strain evidence="2 3">CBS 14171</strain>
    </source>
</reference>
<sequence length="524" mass="59414">MSEERQRILEQKRQRLQELKSRRLASSHLTEASSSVPGKKVDAATQTDSSFHGVQDLAPASASHASSTTVDTKEADDGVSTVQDTELELYKFDKGVQTDEPVEVLERLESKPVEKNGPVVITSSSEIPVFELDQAILESIKVVNKLQVSRTVELGSKKEESKTNLQFISNTKTLVFDRDVETFDISQHDPHKIVVGFKRSYNYQHTATLFEIRDDKPLACQHLICFSEITHLMFDVHRENRVIGTMRNAAIAIWEIDESAIVQEPTLLTHTSIFASTSSTTSWFQHQHDIAMIEQISVDTNDCLLVVSGDGVLNLWSTNLLSTPKYSTRLIPEDQLSKLMIESGIYVGNRDIVGKLEDNLKNQMVLTATDGKLYDEKMQPLVDTNEGILVLAMAKLDKDLIVTSHLDWHLRVWRVGGESKTRELWKAVPTGYVVEKIVKRPQHRFQFLTIGKFGKKISVDLWDLSRKLFKPIINIAENLQDIKHLEFNGPMEILMCERNEIKVFELNQDYNIVLDEDDLDRGLG</sequence>